<dbReference type="SMART" id="SM00478">
    <property type="entry name" value="ENDO3c"/>
    <property type="match status" value="1"/>
</dbReference>
<dbReference type="Pfam" id="PF07934">
    <property type="entry name" value="OGG_N"/>
    <property type="match status" value="1"/>
</dbReference>
<keyword evidence="16" id="KW-1185">Reference proteome</keyword>
<dbReference type="SUPFAM" id="SSF55945">
    <property type="entry name" value="TATA-box binding protein-like"/>
    <property type="match status" value="1"/>
</dbReference>
<comment type="similarity">
    <text evidence="2">Belongs to the type-1 OGG1 family.</text>
</comment>
<keyword evidence="9" id="KW-0511">Multifunctional enzyme</keyword>
<dbReference type="SUPFAM" id="SSF48150">
    <property type="entry name" value="DNA-glycosylase"/>
    <property type="match status" value="1"/>
</dbReference>
<evidence type="ECO:0000256" key="3">
    <source>
        <dbReference type="ARBA" id="ARBA00012720"/>
    </source>
</evidence>
<evidence type="ECO:0000256" key="7">
    <source>
        <dbReference type="ARBA" id="ARBA00023239"/>
    </source>
</evidence>
<dbReference type="CDD" id="cd00056">
    <property type="entry name" value="ENDO3c"/>
    <property type="match status" value="1"/>
</dbReference>
<feature type="chain" id="PRO_5034906448" description="DNA-(apurinic or apyrimidinic site) lyase" evidence="13">
    <location>
        <begin position="22"/>
        <end position="396"/>
    </location>
</feature>
<dbReference type="InterPro" id="IPR012904">
    <property type="entry name" value="OGG_N"/>
</dbReference>
<dbReference type="GO" id="GO:0006285">
    <property type="term" value="P:base-excision repair, AP site formation"/>
    <property type="evidence" value="ECO:0007669"/>
    <property type="project" value="TreeGrafter"/>
</dbReference>
<evidence type="ECO:0000256" key="1">
    <source>
        <dbReference type="ARBA" id="ARBA00004123"/>
    </source>
</evidence>
<dbReference type="PANTHER" id="PTHR10242">
    <property type="entry name" value="8-OXOGUANINE DNA GLYCOSYLASE"/>
    <property type="match status" value="1"/>
</dbReference>
<feature type="compositionally biased region" description="Basic and acidic residues" evidence="12">
    <location>
        <begin position="381"/>
        <end position="390"/>
    </location>
</feature>
<comment type="subcellular location">
    <subcellularLocation>
        <location evidence="1">Nucleus</location>
    </subcellularLocation>
</comment>
<dbReference type="GO" id="GO:0034039">
    <property type="term" value="F:8-oxo-7,8-dihydroguanine DNA N-glycosylase activity"/>
    <property type="evidence" value="ECO:0007669"/>
    <property type="project" value="TreeGrafter"/>
</dbReference>
<evidence type="ECO:0000256" key="10">
    <source>
        <dbReference type="ARBA" id="ARBA00023295"/>
    </source>
</evidence>
<keyword evidence="10" id="KW-0326">Glycosidase</keyword>
<name>A0A8H5HUR9_9AGAR</name>
<accession>A0A8H5HUR9</accession>
<dbReference type="GO" id="GO:0140078">
    <property type="term" value="F:class I DNA-(apurinic or apyrimidinic site) endonuclease activity"/>
    <property type="evidence" value="ECO:0007669"/>
    <property type="project" value="UniProtKB-EC"/>
</dbReference>
<evidence type="ECO:0000313" key="16">
    <source>
        <dbReference type="Proteomes" id="UP000518752"/>
    </source>
</evidence>
<keyword evidence="7" id="KW-0456">Lyase</keyword>
<proteinExistence type="inferred from homology"/>
<evidence type="ECO:0000256" key="5">
    <source>
        <dbReference type="ARBA" id="ARBA00022801"/>
    </source>
</evidence>
<evidence type="ECO:0000313" key="15">
    <source>
        <dbReference type="EMBL" id="KAF5389803.1"/>
    </source>
</evidence>
<comment type="catalytic activity">
    <reaction evidence="11">
        <text>2'-deoxyribonucleotide-(2'-deoxyribose 5'-phosphate)-2'-deoxyribonucleotide-DNA = a 3'-end 2'-deoxyribonucleotide-(2,3-dehydro-2,3-deoxyribose 5'-phosphate)-DNA + a 5'-end 5'-phospho-2'-deoxyribonucleoside-DNA + H(+)</text>
        <dbReference type="Rhea" id="RHEA:66592"/>
        <dbReference type="Rhea" id="RHEA-COMP:13180"/>
        <dbReference type="Rhea" id="RHEA-COMP:16897"/>
        <dbReference type="Rhea" id="RHEA-COMP:17067"/>
        <dbReference type="ChEBI" id="CHEBI:15378"/>
        <dbReference type="ChEBI" id="CHEBI:136412"/>
        <dbReference type="ChEBI" id="CHEBI:157695"/>
        <dbReference type="ChEBI" id="CHEBI:167181"/>
        <dbReference type="EC" id="4.2.99.18"/>
    </reaction>
</comment>
<feature type="region of interest" description="Disordered" evidence="12">
    <location>
        <begin position="351"/>
        <end position="396"/>
    </location>
</feature>
<evidence type="ECO:0000256" key="2">
    <source>
        <dbReference type="ARBA" id="ARBA00010679"/>
    </source>
</evidence>
<keyword evidence="13" id="KW-0732">Signal</keyword>
<protein>
    <recommendedName>
        <fullName evidence="3">DNA-(apurinic or apyrimidinic site) lyase</fullName>
        <ecNumber evidence="3">4.2.99.18</ecNumber>
    </recommendedName>
</protein>
<keyword evidence="6" id="KW-0234">DNA repair</keyword>
<evidence type="ECO:0000256" key="13">
    <source>
        <dbReference type="SAM" id="SignalP"/>
    </source>
</evidence>
<evidence type="ECO:0000256" key="9">
    <source>
        <dbReference type="ARBA" id="ARBA00023268"/>
    </source>
</evidence>
<gene>
    <name evidence="15" type="ORF">D9757_003727</name>
</gene>
<keyword evidence="8" id="KW-0539">Nucleus</keyword>
<dbReference type="Gene3D" id="3.30.310.40">
    <property type="match status" value="1"/>
</dbReference>
<dbReference type="InterPro" id="IPR011257">
    <property type="entry name" value="DNA_glycosylase"/>
</dbReference>
<dbReference type="OrthoDB" id="238681at2759"/>
<evidence type="ECO:0000256" key="6">
    <source>
        <dbReference type="ARBA" id="ARBA00023204"/>
    </source>
</evidence>
<dbReference type="Proteomes" id="UP000518752">
    <property type="component" value="Unassembled WGS sequence"/>
</dbReference>
<dbReference type="FunFam" id="1.10.1670.10:FF:000005">
    <property type="entry name" value="N-glycosylase/DNA lyase OGG1"/>
    <property type="match status" value="1"/>
</dbReference>
<dbReference type="GO" id="GO:0005634">
    <property type="term" value="C:nucleus"/>
    <property type="evidence" value="ECO:0007669"/>
    <property type="project" value="UniProtKB-SubCell"/>
</dbReference>
<sequence length="396" mass="44717">MSIIPPGFSALALPTIQLSLSAVLKCGQSFRWTVYPLNTDASPPSHEYRFCLHDRVVCLRQTPTDILYRAVFPDPQPTPAERALRDTETLLWLKDYFQLNVDLASLYEEWASRDKVFLGIKDRFTGIRMLRQDPWENLISFICSSNNNISRITKMVQNLAKEYSAPLLSIPYPDGSGVKEYHPFPPPSALANPNVSARLRALGFGYRAEFIHRTAKMLVDVHGVSRDPLHPSEPSEVFLHTLRKMSTEDARAELLKFVGVGRKVADCVLLMSLDKTDVVPIDTHVIQIAIRHYGMKGSVKGKTNMTPKLYEELCTRFVQIWGDYAGWAHSVLFTSDLKAFASYGLINPQPFTPSQNDRKRRNEDPMIQGLPTPPPTPSARKISDPAELPKKRARVQ</sequence>
<dbReference type="Gene3D" id="1.10.1670.10">
    <property type="entry name" value="Helix-hairpin-Helix base-excision DNA repair enzymes (C-terminal)"/>
    <property type="match status" value="1"/>
</dbReference>
<dbReference type="GO" id="GO:0006289">
    <property type="term" value="P:nucleotide-excision repair"/>
    <property type="evidence" value="ECO:0007669"/>
    <property type="project" value="InterPro"/>
</dbReference>
<evidence type="ECO:0000256" key="4">
    <source>
        <dbReference type="ARBA" id="ARBA00022763"/>
    </source>
</evidence>
<dbReference type="Gene3D" id="1.10.340.30">
    <property type="entry name" value="Hypothetical protein, domain 2"/>
    <property type="match status" value="1"/>
</dbReference>
<dbReference type="InterPro" id="IPR052054">
    <property type="entry name" value="Oxidative_DNA_repair_enzyme"/>
</dbReference>
<organism evidence="15 16">
    <name type="scientific">Collybiopsis confluens</name>
    <dbReference type="NCBI Taxonomy" id="2823264"/>
    <lineage>
        <taxon>Eukaryota</taxon>
        <taxon>Fungi</taxon>
        <taxon>Dikarya</taxon>
        <taxon>Basidiomycota</taxon>
        <taxon>Agaricomycotina</taxon>
        <taxon>Agaricomycetes</taxon>
        <taxon>Agaricomycetidae</taxon>
        <taxon>Agaricales</taxon>
        <taxon>Marasmiineae</taxon>
        <taxon>Omphalotaceae</taxon>
        <taxon>Collybiopsis</taxon>
    </lineage>
</organism>
<keyword evidence="5" id="KW-0378">Hydrolase</keyword>
<comment type="caution">
    <text evidence="15">The sequence shown here is derived from an EMBL/GenBank/DDBJ whole genome shotgun (WGS) entry which is preliminary data.</text>
</comment>
<reference evidence="15 16" key="1">
    <citation type="journal article" date="2020" name="ISME J.">
        <title>Uncovering the hidden diversity of litter-decomposition mechanisms in mushroom-forming fungi.</title>
        <authorList>
            <person name="Floudas D."/>
            <person name="Bentzer J."/>
            <person name="Ahren D."/>
            <person name="Johansson T."/>
            <person name="Persson P."/>
            <person name="Tunlid A."/>
        </authorList>
    </citation>
    <scope>NUCLEOTIDE SEQUENCE [LARGE SCALE GENOMIC DNA]</scope>
    <source>
        <strain evidence="15 16">CBS 406.79</strain>
    </source>
</reference>
<dbReference type="Pfam" id="PF00730">
    <property type="entry name" value="HhH-GPD"/>
    <property type="match status" value="1"/>
</dbReference>
<dbReference type="PANTHER" id="PTHR10242:SF2">
    <property type="entry name" value="N-GLYCOSYLASE_DNA LYASE"/>
    <property type="match status" value="1"/>
</dbReference>
<evidence type="ECO:0000256" key="12">
    <source>
        <dbReference type="SAM" id="MobiDB-lite"/>
    </source>
</evidence>
<dbReference type="EMBL" id="JAACJN010000019">
    <property type="protein sequence ID" value="KAF5389803.1"/>
    <property type="molecule type" value="Genomic_DNA"/>
</dbReference>
<feature type="signal peptide" evidence="13">
    <location>
        <begin position="1"/>
        <end position="21"/>
    </location>
</feature>
<dbReference type="AlphaFoldDB" id="A0A8H5HUR9"/>
<evidence type="ECO:0000256" key="11">
    <source>
        <dbReference type="ARBA" id="ARBA00044632"/>
    </source>
</evidence>
<keyword evidence="4" id="KW-0227">DNA damage</keyword>
<dbReference type="InterPro" id="IPR023170">
    <property type="entry name" value="HhH_base_excis_C"/>
</dbReference>
<dbReference type="InterPro" id="IPR003265">
    <property type="entry name" value="HhH-GPD_domain"/>
</dbReference>
<evidence type="ECO:0000259" key="14">
    <source>
        <dbReference type="SMART" id="SM00478"/>
    </source>
</evidence>
<dbReference type="EC" id="4.2.99.18" evidence="3"/>
<evidence type="ECO:0000256" key="8">
    <source>
        <dbReference type="ARBA" id="ARBA00023242"/>
    </source>
</evidence>
<feature type="domain" description="HhH-GPD" evidence="14">
    <location>
        <begin position="143"/>
        <end position="336"/>
    </location>
</feature>
<dbReference type="GO" id="GO:0003684">
    <property type="term" value="F:damaged DNA binding"/>
    <property type="evidence" value="ECO:0007669"/>
    <property type="project" value="InterPro"/>
</dbReference>